<feature type="compositionally biased region" description="Basic and acidic residues" evidence="1">
    <location>
        <begin position="283"/>
        <end position="297"/>
    </location>
</feature>
<proteinExistence type="predicted"/>
<keyword evidence="3" id="KW-1185">Reference proteome</keyword>
<organism evidence="2 3">
    <name type="scientific">Lasallia pustulata</name>
    <dbReference type="NCBI Taxonomy" id="136370"/>
    <lineage>
        <taxon>Eukaryota</taxon>
        <taxon>Fungi</taxon>
        <taxon>Dikarya</taxon>
        <taxon>Ascomycota</taxon>
        <taxon>Pezizomycotina</taxon>
        <taxon>Lecanoromycetes</taxon>
        <taxon>OSLEUM clade</taxon>
        <taxon>Umbilicariomycetidae</taxon>
        <taxon>Umbilicariales</taxon>
        <taxon>Umbilicariaceae</taxon>
        <taxon>Lasallia</taxon>
    </lineage>
</organism>
<evidence type="ECO:0000313" key="3">
    <source>
        <dbReference type="Proteomes" id="UP000192927"/>
    </source>
</evidence>
<feature type="compositionally biased region" description="Polar residues" evidence="1">
    <location>
        <begin position="309"/>
        <end position="329"/>
    </location>
</feature>
<dbReference type="AlphaFoldDB" id="A0A1W5CWE7"/>
<accession>A0A1W5CWE7</accession>
<feature type="non-terminal residue" evidence="2">
    <location>
        <position position="525"/>
    </location>
</feature>
<protein>
    <recommendedName>
        <fullName evidence="4">Vegetative cell wall protein gp1</fullName>
    </recommendedName>
</protein>
<feature type="compositionally biased region" description="Basic and acidic residues" evidence="1">
    <location>
        <begin position="220"/>
        <end position="238"/>
    </location>
</feature>
<name>A0A1W5CWE7_9LECA</name>
<reference evidence="3" key="1">
    <citation type="submission" date="2017-03" db="EMBL/GenBank/DDBJ databases">
        <authorList>
            <person name="Sharma R."/>
            <person name="Thines M."/>
        </authorList>
    </citation>
    <scope>NUCLEOTIDE SEQUENCE [LARGE SCALE GENOMIC DNA]</scope>
</reference>
<feature type="compositionally biased region" description="Basic and acidic residues" evidence="1">
    <location>
        <begin position="254"/>
        <end position="269"/>
    </location>
</feature>
<evidence type="ECO:0008006" key="4">
    <source>
        <dbReference type="Google" id="ProtNLM"/>
    </source>
</evidence>
<evidence type="ECO:0000256" key="1">
    <source>
        <dbReference type="SAM" id="MobiDB-lite"/>
    </source>
</evidence>
<feature type="region of interest" description="Disordered" evidence="1">
    <location>
        <begin position="17"/>
        <end position="47"/>
    </location>
</feature>
<feature type="region of interest" description="Disordered" evidence="1">
    <location>
        <begin position="190"/>
        <end position="360"/>
    </location>
</feature>
<feature type="region of interest" description="Disordered" evidence="1">
    <location>
        <begin position="118"/>
        <end position="165"/>
    </location>
</feature>
<feature type="compositionally biased region" description="Basic residues" evidence="1">
    <location>
        <begin position="137"/>
        <end position="146"/>
    </location>
</feature>
<evidence type="ECO:0000313" key="2">
    <source>
        <dbReference type="EMBL" id="SLM35183.1"/>
    </source>
</evidence>
<dbReference type="EMBL" id="FWEW01000580">
    <property type="protein sequence ID" value="SLM35183.1"/>
    <property type="molecule type" value="Genomic_DNA"/>
</dbReference>
<sequence>MYHYPAATPGYGTYLYTTSPSSSEETHRYYPPPQYRTPEASAQASAHASARAYGYQYPRRESASYPQAQQTWYAHAPPAYYPSEYYAEHYVTTPTYNNPPPAYHDAYVSSPSRRKSKSQRFFWGPGVSGGGNDGSPKRHASKRSKARIIIDDVDEAEDSPPYSYHPSRPAYYYQSKSARADPHFFYYQVPVYDEPSDPQPRQHRVRRPSQSKAHGTPSRPAEHSDSPPKESRTRRPPESKAQGAPSRPAQRSDSPPRESRTRRPSESKARGTPSRPAKSSDSPPKESRTRRPPEPKAARTWTRPAKSAPTKSAPTQSKPAKPKSTPTESKTAKPKSTPIKSGFVKPSAPEKSRPATAEDAARAGIPAGYKIDNWDPELKPMLLLGSVYDPYSIGKWIYDWTVSQFNAASPIADIAGDIWMRFLSLASKCVQADVCLRTLQSRGDRRVLKEFLRSADDVWGNYAEILRVCQVAMMRTVRREGGKQVLDAEAGREFVETMFGRDRELERTEAMRAGLHHWLDEFEDV</sequence>
<dbReference type="Proteomes" id="UP000192927">
    <property type="component" value="Unassembled WGS sequence"/>
</dbReference>